<feature type="DNA-binding region" description="OmpR/PhoB-type" evidence="3">
    <location>
        <begin position="1"/>
        <end position="94"/>
    </location>
</feature>
<dbReference type="Pfam" id="PF25872">
    <property type="entry name" value="HTH_77"/>
    <property type="match status" value="1"/>
</dbReference>
<dbReference type="SUPFAM" id="SSF46894">
    <property type="entry name" value="C-terminal effector domain of the bipartite response regulators"/>
    <property type="match status" value="1"/>
</dbReference>
<dbReference type="SMART" id="SM01043">
    <property type="entry name" value="BTAD"/>
    <property type="match status" value="1"/>
</dbReference>
<evidence type="ECO:0000313" key="6">
    <source>
        <dbReference type="EMBL" id="MFC4833828.1"/>
    </source>
</evidence>
<comment type="similarity">
    <text evidence="1">Belongs to the AfsR/DnrI/RedD regulatory family.</text>
</comment>
<sequence>MAVEFRLLGEIGVRVDSAEIDIGHARQRCVLAALLVDVGRPVTGDQLIDRVWADRPPYRARNALSAYLSRLRHLLADVPGLRITRGPAGYVLATDPASVDLHRFRLLVAEARAADRPADAAALYDRALALWRGEPFATVDTPWFAGLRASLAAERLAVGLDRNDAALAAGRHGDLVVEVAAALRAHPLDERLAGQLMLAQVRSGRQADALDTYRQMRGRLREELGADPGAALREVHERVLAGDAGPVPAVEAPALRAPAPAPAPAPPSPPPAAPAATVGNLPRRVTSFVGREADVARVVAALREGPLVTLTGVGGVGKSRLAVECAVREQSRFPDGAWLCELAPLDDDGPVSDAVAVALRVQQRQGLTIEQTVIEYLRGRELLLVLDNCEHVLAVAARLLDQLVQHAPGVVVLATSREALAVEGERLVPVAPLTAGDGVVLFTDRARTARPDLRLDGEHAAVVSEVSRRLDGLPLAIELAAARVRVMSPSEVADRLDRGRLLRLGSRGTLSHHQSLEATIDWSYRLLSEPEKALFTRLSVFTGGFDLGGAHGVCGGPGDTEDDTLDLLAGLVDKSLVTVRSSGARSRYVVLETLRAFGRERLREAGADDAVGRAHARYFAAQAGELGRSLHGPDERAWVERTLPDYDNLRTAFERAGADRDVDTALVLVTSVSELVHLRVGYEWARWAERALDLVDGDHPLRVAAIGAAARGAWNRGEFAEARALAERAGGVAPGRGTARIAYPGDVLADVALYEGDAVAALRHYEAEVRRARADDDPIRLVWTLYYVAVCRAVLRTPEQGMAAARESVEVALTTGNPTALSMAHYALGLVLKKSDPERALARFDEAAELAASVRNFWWHGIALMEAAATRAVHADPAAGAAALAVVLDHWDRVGDWTQQWLNLRYVVRLLVRLGADEDAVVLHHALVAAGKPSPLDARRFERAAAAVGADDDAAGALRGSALTGPGAVALARARLDAWARAGSPGSSALAGRR</sequence>
<dbReference type="Pfam" id="PF03704">
    <property type="entry name" value="BTAD"/>
    <property type="match status" value="1"/>
</dbReference>
<proteinExistence type="inferred from homology"/>
<dbReference type="PANTHER" id="PTHR47691:SF3">
    <property type="entry name" value="HTH-TYPE TRANSCRIPTIONAL REGULATOR RV0890C-RELATED"/>
    <property type="match status" value="1"/>
</dbReference>
<evidence type="ECO:0000256" key="3">
    <source>
        <dbReference type="PROSITE-ProRule" id="PRU01091"/>
    </source>
</evidence>
<dbReference type="InterPro" id="IPR001867">
    <property type="entry name" value="OmpR/PhoB-type_DNA-bd"/>
</dbReference>
<dbReference type="SMART" id="SM00862">
    <property type="entry name" value="Trans_reg_C"/>
    <property type="match status" value="1"/>
</dbReference>
<accession>A0ABV9RJ93</accession>
<dbReference type="InterPro" id="IPR011990">
    <property type="entry name" value="TPR-like_helical_dom_sf"/>
</dbReference>
<dbReference type="InterPro" id="IPR058852">
    <property type="entry name" value="HTH_77"/>
</dbReference>
<keyword evidence="2 3" id="KW-0238">DNA-binding</keyword>
<evidence type="ECO:0000256" key="1">
    <source>
        <dbReference type="ARBA" id="ARBA00005820"/>
    </source>
</evidence>
<reference evidence="7" key="1">
    <citation type="journal article" date="2019" name="Int. J. Syst. Evol. Microbiol.">
        <title>The Global Catalogue of Microorganisms (GCM) 10K type strain sequencing project: providing services to taxonomists for standard genome sequencing and annotation.</title>
        <authorList>
            <consortium name="The Broad Institute Genomics Platform"/>
            <consortium name="The Broad Institute Genome Sequencing Center for Infectious Disease"/>
            <person name="Wu L."/>
            <person name="Ma J."/>
        </authorList>
    </citation>
    <scope>NUCLEOTIDE SEQUENCE [LARGE SCALE GENOMIC DNA]</scope>
    <source>
        <strain evidence="7">CCUG 50347</strain>
    </source>
</reference>
<dbReference type="Proteomes" id="UP001595909">
    <property type="component" value="Unassembled WGS sequence"/>
</dbReference>
<name>A0ABV9RJ93_9PSEU</name>
<dbReference type="Gene3D" id="1.10.10.10">
    <property type="entry name" value="Winged helix-like DNA-binding domain superfamily/Winged helix DNA-binding domain"/>
    <property type="match status" value="1"/>
</dbReference>
<dbReference type="SUPFAM" id="SSF52540">
    <property type="entry name" value="P-loop containing nucleoside triphosphate hydrolases"/>
    <property type="match status" value="1"/>
</dbReference>
<dbReference type="PANTHER" id="PTHR47691">
    <property type="entry name" value="REGULATOR-RELATED"/>
    <property type="match status" value="1"/>
</dbReference>
<evidence type="ECO:0000256" key="2">
    <source>
        <dbReference type="ARBA" id="ARBA00023125"/>
    </source>
</evidence>
<dbReference type="InterPro" id="IPR016032">
    <property type="entry name" value="Sig_transdc_resp-reg_C-effctor"/>
</dbReference>
<feature type="domain" description="OmpR/PhoB-type" evidence="5">
    <location>
        <begin position="1"/>
        <end position="94"/>
    </location>
</feature>
<gene>
    <name evidence="6" type="ORF">ACFPEL_15550</name>
</gene>
<dbReference type="CDD" id="cd15831">
    <property type="entry name" value="BTAD"/>
    <property type="match status" value="1"/>
</dbReference>
<dbReference type="PRINTS" id="PR00364">
    <property type="entry name" value="DISEASERSIST"/>
</dbReference>
<dbReference type="EMBL" id="JBHSIM010000034">
    <property type="protein sequence ID" value="MFC4833828.1"/>
    <property type="molecule type" value="Genomic_DNA"/>
</dbReference>
<feature type="compositionally biased region" description="Pro residues" evidence="4">
    <location>
        <begin position="259"/>
        <end position="273"/>
    </location>
</feature>
<dbReference type="InterPro" id="IPR027417">
    <property type="entry name" value="P-loop_NTPase"/>
</dbReference>
<dbReference type="InterPro" id="IPR036388">
    <property type="entry name" value="WH-like_DNA-bd_sf"/>
</dbReference>
<dbReference type="Gene3D" id="1.25.40.10">
    <property type="entry name" value="Tetratricopeptide repeat domain"/>
    <property type="match status" value="2"/>
</dbReference>
<keyword evidence="7" id="KW-1185">Reference proteome</keyword>
<evidence type="ECO:0000313" key="7">
    <source>
        <dbReference type="Proteomes" id="UP001595909"/>
    </source>
</evidence>
<dbReference type="Pfam" id="PF00486">
    <property type="entry name" value="Trans_reg_C"/>
    <property type="match status" value="1"/>
</dbReference>
<dbReference type="RefSeq" id="WP_345332663.1">
    <property type="nucleotide sequence ID" value="NZ_BAABHN010000034.1"/>
</dbReference>
<protein>
    <submittedName>
        <fullName evidence="6">BTAD domain-containing putative transcriptional regulator</fullName>
    </submittedName>
</protein>
<dbReference type="InterPro" id="IPR005158">
    <property type="entry name" value="BTAD"/>
</dbReference>
<comment type="caution">
    <text evidence="6">The sequence shown here is derived from an EMBL/GenBank/DDBJ whole genome shotgun (WGS) entry which is preliminary data.</text>
</comment>
<dbReference type="Gene3D" id="3.40.50.300">
    <property type="entry name" value="P-loop containing nucleotide triphosphate hydrolases"/>
    <property type="match status" value="1"/>
</dbReference>
<evidence type="ECO:0000256" key="4">
    <source>
        <dbReference type="SAM" id="MobiDB-lite"/>
    </source>
</evidence>
<feature type="region of interest" description="Disordered" evidence="4">
    <location>
        <begin position="257"/>
        <end position="278"/>
    </location>
</feature>
<dbReference type="PROSITE" id="PS51755">
    <property type="entry name" value="OMPR_PHOB"/>
    <property type="match status" value="1"/>
</dbReference>
<dbReference type="SUPFAM" id="SSF48452">
    <property type="entry name" value="TPR-like"/>
    <property type="match status" value="2"/>
</dbReference>
<organism evidence="6 7">
    <name type="scientific">Actinomycetospora chibensis</name>
    <dbReference type="NCBI Taxonomy" id="663606"/>
    <lineage>
        <taxon>Bacteria</taxon>
        <taxon>Bacillati</taxon>
        <taxon>Actinomycetota</taxon>
        <taxon>Actinomycetes</taxon>
        <taxon>Pseudonocardiales</taxon>
        <taxon>Pseudonocardiaceae</taxon>
        <taxon>Actinomycetospora</taxon>
    </lineage>
</organism>
<evidence type="ECO:0000259" key="5">
    <source>
        <dbReference type="PROSITE" id="PS51755"/>
    </source>
</evidence>